<comment type="subcellular location">
    <subcellularLocation>
        <location evidence="1">Cytoplasm</location>
    </subcellularLocation>
</comment>
<comment type="pathway">
    <text evidence="2 14">Glycan biosynthesis; trehalose biosynthesis.</text>
</comment>
<reference evidence="16 17" key="1">
    <citation type="submission" date="2023-03" db="EMBL/GenBank/DDBJ databases">
        <title>Paludisphaera mucosa sp. nov. a novel planctomycete from northern fen.</title>
        <authorList>
            <person name="Ivanova A."/>
        </authorList>
    </citation>
    <scope>NUCLEOTIDE SEQUENCE [LARGE SCALE GENOMIC DNA]</scope>
    <source>
        <strain evidence="16 17">Pla2</strain>
    </source>
</reference>
<dbReference type="PANTHER" id="PTHR43651">
    <property type="entry name" value="1,4-ALPHA-GLUCAN-BRANCHING ENZYME"/>
    <property type="match status" value="1"/>
</dbReference>
<evidence type="ECO:0000256" key="3">
    <source>
        <dbReference type="ARBA" id="ARBA00008061"/>
    </source>
</evidence>
<dbReference type="InterPro" id="IPR013783">
    <property type="entry name" value="Ig-like_fold"/>
</dbReference>
<dbReference type="CDD" id="cd02853">
    <property type="entry name" value="E_set_MTHase_like_N"/>
    <property type="match status" value="1"/>
</dbReference>
<dbReference type="SUPFAM" id="SSF51445">
    <property type="entry name" value="(Trans)glycosidases"/>
    <property type="match status" value="1"/>
</dbReference>
<keyword evidence="9 14" id="KW-0326">Glycosidase</keyword>
<dbReference type="InterPro" id="IPR012768">
    <property type="entry name" value="Trehalose_TreZ"/>
</dbReference>
<dbReference type="Proteomes" id="UP001216907">
    <property type="component" value="Unassembled WGS sequence"/>
</dbReference>
<feature type="domain" description="Glycosyl hydrolase family 13 catalytic" evidence="15">
    <location>
        <begin position="94"/>
        <end position="472"/>
    </location>
</feature>
<evidence type="ECO:0000256" key="8">
    <source>
        <dbReference type="ARBA" id="ARBA00023277"/>
    </source>
</evidence>
<dbReference type="SMART" id="SM00642">
    <property type="entry name" value="Aamy"/>
    <property type="match status" value="1"/>
</dbReference>
<dbReference type="Gene3D" id="3.20.20.80">
    <property type="entry name" value="Glycosidases"/>
    <property type="match status" value="1"/>
</dbReference>
<dbReference type="InterPro" id="IPR044901">
    <property type="entry name" value="Trehalose_TreZ_E-set_sf"/>
</dbReference>
<evidence type="ECO:0000256" key="9">
    <source>
        <dbReference type="ARBA" id="ARBA00023295"/>
    </source>
</evidence>
<evidence type="ECO:0000256" key="7">
    <source>
        <dbReference type="ARBA" id="ARBA00022801"/>
    </source>
</evidence>
<keyword evidence="17" id="KW-1185">Reference proteome</keyword>
<dbReference type="InterPro" id="IPR014756">
    <property type="entry name" value="Ig_E-set"/>
</dbReference>
<proteinExistence type="inferred from homology"/>
<evidence type="ECO:0000256" key="5">
    <source>
        <dbReference type="ARBA" id="ARBA00015938"/>
    </source>
</evidence>
<evidence type="ECO:0000256" key="4">
    <source>
        <dbReference type="ARBA" id="ARBA00012268"/>
    </source>
</evidence>
<dbReference type="InterPro" id="IPR004193">
    <property type="entry name" value="Glyco_hydro_13_N"/>
</dbReference>
<organism evidence="16 17">
    <name type="scientific">Paludisphaera mucosa</name>
    <dbReference type="NCBI Taxonomy" id="3030827"/>
    <lineage>
        <taxon>Bacteria</taxon>
        <taxon>Pseudomonadati</taxon>
        <taxon>Planctomycetota</taxon>
        <taxon>Planctomycetia</taxon>
        <taxon>Isosphaerales</taxon>
        <taxon>Isosphaeraceae</taxon>
        <taxon>Paludisphaera</taxon>
    </lineage>
</organism>
<dbReference type="CDD" id="cd11325">
    <property type="entry name" value="AmyAc_GTHase"/>
    <property type="match status" value="1"/>
</dbReference>
<keyword evidence="8" id="KW-0119">Carbohydrate metabolism</keyword>
<evidence type="ECO:0000256" key="14">
    <source>
        <dbReference type="PIRNR" id="PIRNR006337"/>
    </source>
</evidence>
<name>A0ABT6F7S3_9BACT</name>
<dbReference type="NCBIfam" id="TIGR02402">
    <property type="entry name" value="trehalose_TreZ"/>
    <property type="match status" value="1"/>
</dbReference>
<evidence type="ECO:0000313" key="17">
    <source>
        <dbReference type="Proteomes" id="UP001216907"/>
    </source>
</evidence>
<evidence type="ECO:0000256" key="2">
    <source>
        <dbReference type="ARBA" id="ARBA00005199"/>
    </source>
</evidence>
<dbReference type="SUPFAM" id="SSF81296">
    <property type="entry name" value="E set domains"/>
    <property type="match status" value="1"/>
</dbReference>
<evidence type="ECO:0000256" key="12">
    <source>
        <dbReference type="ARBA" id="ARBA00034013"/>
    </source>
</evidence>
<evidence type="ECO:0000256" key="6">
    <source>
        <dbReference type="ARBA" id="ARBA00022490"/>
    </source>
</evidence>
<comment type="catalytic activity">
    <reaction evidence="12 14">
        <text>hydrolysis of (1-&gt;4)-alpha-D-glucosidic linkage in 4-alpha-D-[(1-&gt;4)-alpha-D-glucanosyl]n trehalose to yield trehalose and (1-&gt;4)-alpha-D-glucan.</text>
        <dbReference type="EC" id="3.2.1.141"/>
    </reaction>
</comment>
<protein>
    <recommendedName>
        <fullName evidence="5 13">Malto-oligosyltrehalose trehalohydrolase</fullName>
        <shortName evidence="14">MTHase</shortName>
        <ecNumber evidence="4 13">3.2.1.141</ecNumber>
    </recommendedName>
    <alternativeName>
        <fullName evidence="11 14">4-alpha-D-((1-&gt;4)-alpha-D-glucano)trehalose trehalohydrolase</fullName>
    </alternativeName>
    <alternativeName>
        <fullName evidence="10 14">Maltooligosyl trehalose trehalohydrolase</fullName>
    </alternativeName>
</protein>
<dbReference type="InterPro" id="IPR017853">
    <property type="entry name" value="GH"/>
</dbReference>
<evidence type="ECO:0000259" key="15">
    <source>
        <dbReference type="SMART" id="SM00642"/>
    </source>
</evidence>
<evidence type="ECO:0000313" key="16">
    <source>
        <dbReference type="EMBL" id="MDG3003624.1"/>
    </source>
</evidence>
<dbReference type="PIRSF" id="PIRSF006337">
    <property type="entry name" value="Trehalose_TreZ"/>
    <property type="match status" value="1"/>
</dbReference>
<keyword evidence="7 14" id="KW-0378">Hydrolase</keyword>
<keyword evidence="6" id="KW-0963">Cytoplasm</keyword>
<dbReference type="PANTHER" id="PTHR43651:SF11">
    <property type="entry name" value="MALTO-OLIGOSYLTREHALOSE TREHALOHYDROLASE"/>
    <property type="match status" value="1"/>
</dbReference>
<dbReference type="Pfam" id="PF02922">
    <property type="entry name" value="CBM_48"/>
    <property type="match status" value="1"/>
</dbReference>
<evidence type="ECO:0000256" key="13">
    <source>
        <dbReference type="NCBIfam" id="TIGR02402"/>
    </source>
</evidence>
<gene>
    <name evidence="16" type="primary">treZ</name>
    <name evidence="16" type="ORF">PZE19_07580</name>
</gene>
<evidence type="ECO:0000256" key="1">
    <source>
        <dbReference type="ARBA" id="ARBA00004496"/>
    </source>
</evidence>
<sequence length="628" mass="70096">MPIGAEVMPGGGVSFRVWAPKRSRVSVVLQQGPAWGPDGNDLTVELNAEPDGYFSGLAPKARAGMLYRYRLDDEGSYPDPASRFQPEGPHGPSQIVDPRSFTWGDAKWPGLKMHGQVLYELHIGTFTPEGTWVAAARELDFLKDLGVTCVEVMPVAEFPGQFGWGYDGVDLFAPYHCYGSPDDFRRFVDAAHAVGLGVVLDVVYNHLGPDGAYHRSFSDDYYHTARDKTEWGDSLNFDGENSAPVREFFVENAGYWIEEFHLDGLRLDATQAMIDESPRHVLAAISEHARRKAGRRSIILMAEDDSQETVRIRTPDEGGYGLDAQWNDDFHHSAVVALTGRSEAYYSDFLGTPQELISAVKWGFLFQGQYFAWLKKPRGSLTFGLPSSAFITYLENHDQVSNSARGDRLRTLTSPAQYKAMAALWLLSPGTPMFFQGQEYGAAAPFLYFADHVDDLAAAVHKGRNEFLTQFRSIAHPDLADFLPNPGEEATFLASKLDLSERSRNVELLDFHRDLLTLRRVDPIFRQQRGDLLHGAVIGPEAFVLRYFDPQGGPDCRLVVVNLGRDLFPNPTSEPLVASPRGMRWKIVWYSEHPRYGGCGAPPFESDTHWRIPGRASLVLKPVPIENP</sequence>
<dbReference type="Gene3D" id="2.60.40.10">
    <property type="entry name" value="Immunoglobulins"/>
    <property type="match status" value="1"/>
</dbReference>
<dbReference type="Gene3D" id="1.10.10.760">
    <property type="entry name" value="E-set domains of sugar-utilizing enzymes"/>
    <property type="match status" value="1"/>
</dbReference>
<dbReference type="Pfam" id="PF00128">
    <property type="entry name" value="Alpha-amylase"/>
    <property type="match status" value="1"/>
</dbReference>
<evidence type="ECO:0000256" key="11">
    <source>
        <dbReference type="ARBA" id="ARBA00033284"/>
    </source>
</evidence>
<accession>A0ABT6F7S3</accession>
<comment type="similarity">
    <text evidence="3 14">Belongs to the glycosyl hydrolase 13 family.</text>
</comment>
<dbReference type="EC" id="3.2.1.141" evidence="4 13"/>
<dbReference type="RefSeq" id="WP_277859974.1">
    <property type="nucleotide sequence ID" value="NZ_JARRAG010000001.1"/>
</dbReference>
<comment type="caution">
    <text evidence="16">The sequence shown here is derived from an EMBL/GenBank/DDBJ whole genome shotgun (WGS) entry which is preliminary data.</text>
</comment>
<dbReference type="InterPro" id="IPR006047">
    <property type="entry name" value="GH13_cat_dom"/>
</dbReference>
<dbReference type="EMBL" id="JARRAG010000001">
    <property type="protein sequence ID" value="MDG3003624.1"/>
    <property type="molecule type" value="Genomic_DNA"/>
</dbReference>
<evidence type="ECO:0000256" key="10">
    <source>
        <dbReference type="ARBA" id="ARBA00032057"/>
    </source>
</evidence>